<proteinExistence type="predicted"/>
<name>A0ABU6X513_9FABA</name>
<protein>
    <submittedName>
        <fullName evidence="1">Uncharacterized protein</fullName>
    </submittedName>
</protein>
<evidence type="ECO:0000313" key="1">
    <source>
        <dbReference type="EMBL" id="MED6193216.1"/>
    </source>
</evidence>
<reference evidence="1 2" key="1">
    <citation type="journal article" date="2023" name="Plants (Basel)">
        <title>Bridging the Gap: Combining Genomics and Transcriptomics Approaches to Understand Stylosanthes scabra, an Orphan Legume from the Brazilian Caatinga.</title>
        <authorList>
            <person name="Ferreira-Neto J.R.C."/>
            <person name="da Silva M.D."/>
            <person name="Binneck E."/>
            <person name="de Melo N.F."/>
            <person name="da Silva R.H."/>
            <person name="de Melo A.L.T.M."/>
            <person name="Pandolfi V."/>
            <person name="Bustamante F.O."/>
            <person name="Brasileiro-Vidal A.C."/>
            <person name="Benko-Iseppon A.M."/>
        </authorList>
    </citation>
    <scope>NUCLEOTIDE SEQUENCE [LARGE SCALE GENOMIC DNA]</scope>
    <source>
        <tissue evidence="1">Leaves</tissue>
    </source>
</reference>
<dbReference type="Proteomes" id="UP001341840">
    <property type="component" value="Unassembled WGS sequence"/>
</dbReference>
<keyword evidence="2" id="KW-1185">Reference proteome</keyword>
<evidence type="ECO:0000313" key="2">
    <source>
        <dbReference type="Proteomes" id="UP001341840"/>
    </source>
</evidence>
<comment type="caution">
    <text evidence="1">The sequence shown here is derived from an EMBL/GenBank/DDBJ whole genome shotgun (WGS) entry which is preliminary data.</text>
</comment>
<accession>A0ABU6X513</accession>
<dbReference type="EMBL" id="JASCZI010211498">
    <property type="protein sequence ID" value="MED6193216.1"/>
    <property type="molecule type" value="Genomic_DNA"/>
</dbReference>
<gene>
    <name evidence="1" type="ORF">PIB30_017182</name>
</gene>
<sequence>MDDSDSGDPDYNPMADDVDSWEDHLDNLFEIEEVGNRDTEVRRRDTDSWKVNVIGREWRDEPTEYNRETDIFTAS</sequence>
<organism evidence="1 2">
    <name type="scientific">Stylosanthes scabra</name>
    <dbReference type="NCBI Taxonomy" id="79078"/>
    <lineage>
        <taxon>Eukaryota</taxon>
        <taxon>Viridiplantae</taxon>
        <taxon>Streptophyta</taxon>
        <taxon>Embryophyta</taxon>
        <taxon>Tracheophyta</taxon>
        <taxon>Spermatophyta</taxon>
        <taxon>Magnoliopsida</taxon>
        <taxon>eudicotyledons</taxon>
        <taxon>Gunneridae</taxon>
        <taxon>Pentapetalae</taxon>
        <taxon>rosids</taxon>
        <taxon>fabids</taxon>
        <taxon>Fabales</taxon>
        <taxon>Fabaceae</taxon>
        <taxon>Papilionoideae</taxon>
        <taxon>50 kb inversion clade</taxon>
        <taxon>dalbergioids sensu lato</taxon>
        <taxon>Dalbergieae</taxon>
        <taxon>Pterocarpus clade</taxon>
        <taxon>Stylosanthes</taxon>
    </lineage>
</organism>